<proteinExistence type="predicted"/>
<name>A0A482TEU3_9EURY</name>
<evidence type="ECO:0000313" key="3">
    <source>
        <dbReference type="Proteomes" id="UP000294028"/>
    </source>
</evidence>
<accession>A0A482TEU3</accession>
<dbReference type="Pfam" id="PF25942">
    <property type="entry name" value="Ig_halo"/>
    <property type="match status" value="1"/>
</dbReference>
<feature type="domain" description="Ig-like" evidence="1">
    <location>
        <begin position="13"/>
        <end position="72"/>
    </location>
</feature>
<organism evidence="2 3">
    <name type="scientific">Halogeometricum borinquense</name>
    <dbReference type="NCBI Taxonomy" id="60847"/>
    <lineage>
        <taxon>Archaea</taxon>
        <taxon>Methanobacteriati</taxon>
        <taxon>Methanobacteriota</taxon>
        <taxon>Stenosarchaea group</taxon>
        <taxon>Halobacteria</taxon>
        <taxon>Halobacteriales</taxon>
        <taxon>Haloferacaceae</taxon>
        <taxon>Halogeometricum</taxon>
    </lineage>
</organism>
<dbReference type="InterPro" id="IPR058929">
    <property type="entry name" value="Ig_halo"/>
</dbReference>
<evidence type="ECO:0000259" key="1">
    <source>
        <dbReference type="Pfam" id="PF25942"/>
    </source>
</evidence>
<dbReference type="AlphaFoldDB" id="A0A482TEU3"/>
<reference evidence="2 3" key="1">
    <citation type="submission" date="2018-12" db="EMBL/GenBank/DDBJ databases">
        <title>Genome analysis provides insights into bioremediation potentialities of Halogeometricum borinquense strain N11.</title>
        <authorList>
            <person name="Najjari A."/>
            <person name="Youssef N."/>
            <person name="Fhoula I."/>
            <person name="Ben Dhia O."/>
            <person name="Mahjoubi M."/>
            <person name="Ouzari H.I."/>
            <person name="Cherif A."/>
        </authorList>
    </citation>
    <scope>NUCLEOTIDE SEQUENCE [LARGE SCALE GENOMIC DNA]</scope>
    <source>
        <strain evidence="2 3">N11</strain>
    </source>
</reference>
<sequence length="86" mass="9893">MDLILKTEGEKSEVAYESTFTVDPNEQIREEDVVSASDYTYTVESDDVGSKEGIWRPDSNHKANTIVIEIKNNREKEFMHIMTISH</sequence>
<evidence type="ECO:0000313" key="2">
    <source>
        <dbReference type="EMBL" id="RYJ15407.1"/>
    </source>
</evidence>
<protein>
    <recommendedName>
        <fullName evidence="1">Ig-like domain-containing protein</fullName>
    </recommendedName>
</protein>
<gene>
    <name evidence="2" type="ORF">ELS19_10225</name>
</gene>
<dbReference type="Proteomes" id="UP000294028">
    <property type="component" value="Unassembled WGS sequence"/>
</dbReference>
<dbReference type="EMBL" id="RZHH01000002">
    <property type="protein sequence ID" value="RYJ15407.1"/>
    <property type="molecule type" value="Genomic_DNA"/>
</dbReference>
<comment type="caution">
    <text evidence="2">The sequence shown here is derived from an EMBL/GenBank/DDBJ whole genome shotgun (WGS) entry which is preliminary data.</text>
</comment>